<proteinExistence type="inferred from homology"/>
<evidence type="ECO:0000313" key="4">
    <source>
        <dbReference type="Proteomes" id="UP001519460"/>
    </source>
</evidence>
<keyword evidence="4" id="KW-1185">Reference proteome</keyword>
<sequence>MADDDLEAIRRRRMAELQAQQGSIPAGAGEQQDQANRAKQEREFKDALLSQCLNQAARARLANIAVAKPEKAAMIENTLVRMAQTGQLRGKMNEEELIGMLESISEKTQKKTTVKFDRRRANLDSDEDF</sequence>
<protein>
    <recommendedName>
        <fullName evidence="5">Programmed cell death protein 5</fullName>
    </recommendedName>
</protein>
<evidence type="ECO:0000313" key="3">
    <source>
        <dbReference type="EMBL" id="KAK7497648.1"/>
    </source>
</evidence>
<dbReference type="Pfam" id="PF01984">
    <property type="entry name" value="dsDNA_bind"/>
    <property type="match status" value="1"/>
</dbReference>
<dbReference type="InterPro" id="IPR002836">
    <property type="entry name" value="PDCD5-like"/>
</dbReference>
<dbReference type="EMBL" id="JACVVK020000056">
    <property type="protein sequence ID" value="KAK7497648.1"/>
    <property type="molecule type" value="Genomic_DNA"/>
</dbReference>
<dbReference type="AlphaFoldDB" id="A0ABD0LE01"/>
<dbReference type="SUPFAM" id="SSF46950">
    <property type="entry name" value="Double-stranded DNA-binding domain"/>
    <property type="match status" value="1"/>
</dbReference>
<dbReference type="PANTHER" id="PTHR10840">
    <property type="entry name" value="PROGRAMMED CELL DEATH PROTEIN 5"/>
    <property type="match status" value="1"/>
</dbReference>
<dbReference type="Proteomes" id="UP001519460">
    <property type="component" value="Unassembled WGS sequence"/>
</dbReference>
<gene>
    <name evidence="3" type="ORF">BaRGS_00011043</name>
</gene>
<evidence type="ECO:0008006" key="5">
    <source>
        <dbReference type="Google" id="ProtNLM"/>
    </source>
</evidence>
<reference evidence="3 4" key="1">
    <citation type="journal article" date="2023" name="Sci. Data">
        <title>Genome assembly of the Korean intertidal mud-creeper Batillaria attramentaria.</title>
        <authorList>
            <person name="Patra A.K."/>
            <person name="Ho P.T."/>
            <person name="Jun S."/>
            <person name="Lee S.J."/>
            <person name="Kim Y."/>
            <person name="Won Y.J."/>
        </authorList>
    </citation>
    <scope>NUCLEOTIDE SEQUENCE [LARGE SCALE GENOMIC DNA]</scope>
    <source>
        <strain evidence="3">Wonlab-2016</strain>
    </source>
</reference>
<organism evidence="3 4">
    <name type="scientific">Batillaria attramentaria</name>
    <dbReference type="NCBI Taxonomy" id="370345"/>
    <lineage>
        <taxon>Eukaryota</taxon>
        <taxon>Metazoa</taxon>
        <taxon>Spiralia</taxon>
        <taxon>Lophotrochozoa</taxon>
        <taxon>Mollusca</taxon>
        <taxon>Gastropoda</taxon>
        <taxon>Caenogastropoda</taxon>
        <taxon>Sorbeoconcha</taxon>
        <taxon>Cerithioidea</taxon>
        <taxon>Batillariidae</taxon>
        <taxon>Batillaria</taxon>
    </lineage>
</organism>
<name>A0ABD0LE01_9CAEN</name>
<comment type="caution">
    <text evidence="3">The sequence shown here is derived from an EMBL/GenBank/DDBJ whole genome shotgun (WGS) entry which is preliminary data.</text>
</comment>
<evidence type="ECO:0000256" key="2">
    <source>
        <dbReference type="SAM" id="MobiDB-lite"/>
    </source>
</evidence>
<dbReference type="Gene3D" id="1.10.8.140">
    <property type="entry name" value="PDCD5-like"/>
    <property type="match status" value="1"/>
</dbReference>
<feature type="region of interest" description="Disordered" evidence="2">
    <location>
        <begin position="16"/>
        <end position="40"/>
    </location>
</feature>
<evidence type="ECO:0000256" key="1">
    <source>
        <dbReference type="ARBA" id="ARBA00010490"/>
    </source>
</evidence>
<dbReference type="PANTHER" id="PTHR10840:SF0">
    <property type="entry name" value="PROGRAMMED CELL DEATH PROTEIN 5"/>
    <property type="match status" value="1"/>
</dbReference>
<dbReference type="InterPro" id="IPR036883">
    <property type="entry name" value="PDCD5-like_sf"/>
</dbReference>
<comment type="similarity">
    <text evidence="1">Belongs to the PDCD5 family.</text>
</comment>
<dbReference type="PIRSF" id="PIRSF015730">
    <property type="entry name" value="TFAR19"/>
    <property type="match status" value="1"/>
</dbReference>
<accession>A0ABD0LE01</accession>